<name>A0A3S3NUS2_9MAGN</name>
<evidence type="ECO:0000256" key="1">
    <source>
        <dbReference type="SAM" id="MobiDB-lite"/>
    </source>
</evidence>
<organism evidence="2 3">
    <name type="scientific">Cinnamomum micranthum f. kanehirae</name>
    <dbReference type="NCBI Taxonomy" id="337451"/>
    <lineage>
        <taxon>Eukaryota</taxon>
        <taxon>Viridiplantae</taxon>
        <taxon>Streptophyta</taxon>
        <taxon>Embryophyta</taxon>
        <taxon>Tracheophyta</taxon>
        <taxon>Spermatophyta</taxon>
        <taxon>Magnoliopsida</taxon>
        <taxon>Magnoliidae</taxon>
        <taxon>Laurales</taxon>
        <taxon>Lauraceae</taxon>
        <taxon>Cinnamomum</taxon>
    </lineage>
</organism>
<gene>
    <name evidence="2" type="ORF">CKAN_00396200</name>
</gene>
<evidence type="ECO:0000313" key="3">
    <source>
        <dbReference type="Proteomes" id="UP000283530"/>
    </source>
</evidence>
<protein>
    <submittedName>
        <fullName evidence="2">Xylulose 5-phosphate/phosphate translocator, chloroplastic</fullName>
    </submittedName>
</protein>
<dbReference type="EMBL" id="QPKB01000002">
    <property type="protein sequence ID" value="RWR75572.1"/>
    <property type="molecule type" value="Genomic_DNA"/>
</dbReference>
<feature type="region of interest" description="Disordered" evidence="1">
    <location>
        <begin position="51"/>
        <end position="71"/>
    </location>
</feature>
<comment type="caution">
    <text evidence="2">The sequence shown here is derived from an EMBL/GenBank/DDBJ whole genome shotgun (WGS) entry which is preliminary data.</text>
</comment>
<keyword evidence="3" id="KW-1185">Reference proteome</keyword>
<dbReference type="AlphaFoldDB" id="A0A3S3NUS2"/>
<dbReference type="Proteomes" id="UP000283530">
    <property type="component" value="Unassembled WGS sequence"/>
</dbReference>
<feature type="compositionally biased region" description="Pro residues" evidence="1">
    <location>
        <begin position="51"/>
        <end position="69"/>
    </location>
</feature>
<proteinExistence type="predicted"/>
<evidence type="ECO:0000313" key="2">
    <source>
        <dbReference type="EMBL" id="RWR75572.1"/>
    </source>
</evidence>
<sequence length="164" mass="18287">MEKDMFHWKQGHQKIEVGTLKSVSDNPCLSHIVMRCGQLCTEVLSIRSLHRPPPSPSPAPFASISPPPSRDALRPMQPITHLPATHLMYHHLHLPPPDARTQQALDTRSAFTFLLRLTRRLPYSRNPVRPLNALGSAIAIFGTFLYSQATIARKGKNDGSGKKN</sequence>
<accession>A0A3S3NUS2</accession>
<reference evidence="2 3" key="1">
    <citation type="journal article" date="2019" name="Nat. Plants">
        <title>Stout camphor tree genome fills gaps in understanding of flowering plant genome evolution.</title>
        <authorList>
            <person name="Chaw S.M."/>
            <person name="Liu Y.C."/>
            <person name="Wu Y.W."/>
            <person name="Wang H.Y."/>
            <person name="Lin C.I."/>
            <person name="Wu C.S."/>
            <person name="Ke H.M."/>
            <person name="Chang L.Y."/>
            <person name="Hsu C.Y."/>
            <person name="Yang H.T."/>
            <person name="Sudianto E."/>
            <person name="Hsu M.H."/>
            <person name="Wu K.P."/>
            <person name="Wang L.N."/>
            <person name="Leebens-Mack J.H."/>
            <person name="Tsai I.J."/>
        </authorList>
    </citation>
    <scope>NUCLEOTIDE SEQUENCE [LARGE SCALE GENOMIC DNA]</scope>
    <source>
        <strain evidence="3">cv. Chaw 1501</strain>
        <tissue evidence="2">Young leaves</tissue>
    </source>
</reference>